<dbReference type="RefSeq" id="WP_009134583.1">
    <property type="nucleotide sequence ID" value="NZ_CP102250.1"/>
</dbReference>
<dbReference type="eggNOG" id="COG4974">
    <property type="taxonomic scope" value="Bacteria"/>
</dbReference>
<dbReference type="HOGENOM" id="CLU_1292188_0_0_10"/>
<dbReference type="GO" id="GO:0006310">
    <property type="term" value="P:DNA recombination"/>
    <property type="evidence" value="ECO:0007669"/>
    <property type="project" value="UniProtKB-KW"/>
</dbReference>
<dbReference type="InterPro" id="IPR011010">
    <property type="entry name" value="DNA_brk_join_enz"/>
</dbReference>
<name>G5HAW2_9BACT</name>
<evidence type="ECO:0000313" key="4">
    <source>
        <dbReference type="Proteomes" id="UP000006008"/>
    </source>
</evidence>
<dbReference type="Pfam" id="PF00589">
    <property type="entry name" value="Phage_integrase"/>
    <property type="match status" value="1"/>
</dbReference>
<evidence type="ECO:0000313" key="3">
    <source>
        <dbReference type="EMBL" id="EHB91728.1"/>
    </source>
</evidence>
<proteinExistence type="predicted"/>
<dbReference type="PATRIC" id="fig|742725.3.peg.1870"/>
<dbReference type="SUPFAM" id="SSF56349">
    <property type="entry name" value="DNA breaking-rejoining enzymes"/>
    <property type="match status" value="1"/>
</dbReference>
<evidence type="ECO:0000256" key="1">
    <source>
        <dbReference type="ARBA" id="ARBA00023172"/>
    </source>
</evidence>
<gene>
    <name evidence="3" type="ORF">HMPREF9450_01777</name>
</gene>
<dbReference type="Gene3D" id="1.10.443.10">
    <property type="entry name" value="Intergrase catalytic core"/>
    <property type="match status" value="1"/>
</dbReference>
<dbReference type="EMBL" id="ADLD01000013">
    <property type="protein sequence ID" value="EHB91728.1"/>
    <property type="molecule type" value="Genomic_DNA"/>
</dbReference>
<accession>G5HAW2</accession>
<keyword evidence="4" id="KW-1185">Reference proteome</keyword>
<dbReference type="GeneID" id="92815196"/>
<sequence length="213" mass="24712">MNKNALREIGEEAAPVNFGDPYTLIPYSWIIRIREMNRSELSSKEQLYLDLFLFSTYTGGTTMTEMAFLKKDAISNRTLICDRIITSKTAIIPLVDRTKAIIKKYQMKCFGEYLLPVFTHKHQTPDQQAGRIKRISEQTNRTLRKVCAQLGIEAEITLGSTRKIFITHMIDSRIPYEHIAEYVGCTIDTVIRHHEQFYQAVQEAWIQYSPDKK</sequence>
<protein>
    <recommendedName>
        <fullName evidence="2">Tyr recombinase domain-containing protein</fullName>
    </recommendedName>
</protein>
<dbReference type="Proteomes" id="UP000006008">
    <property type="component" value="Unassembled WGS sequence"/>
</dbReference>
<feature type="domain" description="Tyr recombinase" evidence="2">
    <location>
        <begin position="44"/>
        <end position="184"/>
    </location>
</feature>
<keyword evidence="1" id="KW-0233">DNA recombination</keyword>
<dbReference type="InterPro" id="IPR013762">
    <property type="entry name" value="Integrase-like_cat_sf"/>
</dbReference>
<dbReference type="GO" id="GO:0015074">
    <property type="term" value="P:DNA integration"/>
    <property type="evidence" value="ECO:0007669"/>
    <property type="project" value="InterPro"/>
</dbReference>
<evidence type="ECO:0000259" key="2">
    <source>
        <dbReference type="Pfam" id="PF00589"/>
    </source>
</evidence>
<dbReference type="STRING" id="742725.HMPREF9450_01777"/>
<organism evidence="3 4">
    <name type="scientific">Alistipes indistinctus YIT 12060</name>
    <dbReference type="NCBI Taxonomy" id="742725"/>
    <lineage>
        <taxon>Bacteria</taxon>
        <taxon>Pseudomonadati</taxon>
        <taxon>Bacteroidota</taxon>
        <taxon>Bacteroidia</taxon>
        <taxon>Bacteroidales</taxon>
        <taxon>Rikenellaceae</taxon>
        <taxon>Alistipes</taxon>
    </lineage>
</organism>
<reference evidence="3 4" key="1">
    <citation type="submission" date="2011-08" db="EMBL/GenBank/DDBJ databases">
        <title>The Genome Sequence of Alistipes indistinctus YIT 12060.</title>
        <authorList>
            <consortium name="The Broad Institute Genome Sequencing Platform"/>
            <person name="Earl A."/>
            <person name="Ward D."/>
            <person name="Feldgarden M."/>
            <person name="Gevers D."/>
            <person name="Morotomi M."/>
            <person name="Young S.K."/>
            <person name="Zeng Q."/>
            <person name="Gargeya S."/>
            <person name="Fitzgerald M."/>
            <person name="Haas B."/>
            <person name="Abouelleil A."/>
            <person name="Alvarado L."/>
            <person name="Arachchi H.M."/>
            <person name="Berlin A."/>
            <person name="Brown A."/>
            <person name="Chapman S.B."/>
            <person name="Chen Z."/>
            <person name="Dunbar C."/>
            <person name="Freedman E."/>
            <person name="Gearin G."/>
            <person name="Gellesch M."/>
            <person name="Goldberg J."/>
            <person name="Griggs A."/>
            <person name="Gujja S."/>
            <person name="Heiman D."/>
            <person name="Howarth C."/>
            <person name="Larson L."/>
            <person name="Lui A."/>
            <person name="MacDonald P.J.P."/>
            <person name="Montmayeur A."/>
            <person name="Murphy C."/>
            <person name="Neiman D."/>
            <person name="Pearson M."/>
            <person name="Priest M."/>
            <person name="Roberts A."/>
            <person name="Saif S."/>
            <person name="Shea T."/>
            <person name="Shenoy N."/>
            <person name="Sisk P."/>
            <person name="Stolte C."/>
            <person name="Sykes S."/>
            <person name="Wortman J."/>
            <person name="Nusbaum C."/>
            <person name="Birren B."/>
        </authorList>
    </citation>
    <scope>NUCLEOTIDE SEQUENCE [LARGE SCALE GENOMIC DNA]</scope>
    <source>
        <strain evidence="3 4">YIT 12060</strain>
    </source>
</reference>
<dbReference type="OrthoDB" id="1062381at2"/>
<comment type="caution">
    <text evidence="3">The sequence shown here is derived from an EMBL/GenBank/DDBJ whole genome shotgun (WGS) entry which is preliminary data.</text>
</comment>
<dbReference type="GO" id="GO:0003677">
    <property type="term" value="F:DNA binding"/>
    <property type="evidence" value="ECO:0007669"/>
    <property type="project" value="InterPro"/>
</dbReference>
<dbReference type="InterPro" id="IPR002104">
    <property type="entry name" value="Integrase_catalytic"/>
</dbReference>
<dbReference type="AlphaFoldDB" id="G5HAW2"/>